<sequence length="100" mass="11626">MLETLMHCYTNTRVLLLPSVLLWNKEYIGSLLSRASVPGRKEDPNTIASFNCASMTSMVCERAFSVFNDFLTKKRNRLIEDHLKGQMIIQWKKNLLNENF</sequence>
<dbReference type="EMBL" id="HACA01001480">
    <property type="protein sequence ID" value="CDW18841.1"/>
    <property type="molecule type" value="Transcribed_RNA"/>
</dbReference>
<dbReference type="AlphaFoldDB" id="A0A0K2T048"/>
<accession>A0A0K2T048</accession>
<reference evidence="1" key="1">
    <citation type="submission" date="2014-05" db="EMBL/GenBank/DDBJ databases">
        <authorList>
            <person name="Chronopoulou M."/>
        </authorList>
    </citation>
    <scope>NUCLEOTIDE SEQUENCE</scope>
    <source>
        <tissue evidence="1">Whole organism</tissue>
    </source>
</reference>
<organism evidence="1">
    <name type="scientific">Lepeophtheirus salmonis</name>
    <name type="common">Salmon louse</name>
    <name type="synonym">Caligus salmonis</name>
    <dbReference type="NCBI Taxonomy" id="72036"/>
    <lineage>
        <taxon>Eukaryota</taxon>
        <taxon>Metazoa</taxon>
        <taxon>Ecdysozoa</taxon>
        <taxon>Arthropoda</taxon>
        <taxon>Crustacea</taxon>
        <taxon>Multicrustacea</taxon>
        <taxon>Hexanauplia</taxon>
        <taxon>Copepoda</taxon>
        <taxon>Siphonostomatoida</taxon>
        <taxon>Caligidae</taxon>
        <taxon>Lepeophtheirus</taxon>
    </lineage>
</organism>
<name>A0A0K2T048_LEPSM</name>
<evidence type="ECO:0000313" key="1">
    <source>
        <dbReference type="EMBL" id="CDW18841.1"/>
    </source>
</evidence>
<proteinExistence type="predicted"/>
<protein>
    <submittedName>
        <fullName evidence="1">Uncharacterized protein</fullName>
    </submittedName>
</protein>